<name>A0A0P1L060_9SACH</name>
<proteinExistence type="predicted"/>
<keyword evidence="2" id="KW-1185">Reference proteome</keyword>
<dbReference type="PANTHER" id="PTHR36166">
    <property type="entry name" value="CHROMOSOME 9, WHOLE GENOME SHOTGUN SEQUENCE"/>
    <property type="match status" value="1"/>
</dbReference>
<dbReference type="SUPFAM" id="SSF55961">
    <property type="entry name" value="Bet v1-like"/>
    <property type="match status" value="1"/>
</dbReference>
<dbReference type="InterPro" id="IPR023393">
    <property type="entry name" value="START-like_dom_sf"/>
</dbReference>
<organism evidence="1 2">
    <name type="scientific">Lachancea quebecensis</name>
    <dbReference type="NCBI Taxonomy" id="1654605"/>
    <lineage>
        <taxon>Eukaryota</taxon>
        <taxon>Fungi</taxon>
        <taxon>Dikarya</taxon>
        <taxon>Ascomycota</taxon>
        <taxon>Saccharomycotina</taxon>
        <taxon>Saccharomycetes</taxon>
        <taxon>Saccharomycetales</taxon>
        <taxon>Saccharomycetaceae</taxon>
        <taxon>Lachancea</taxon>
    </lineage>
</organism>
<dbReference type="Proteomes" id="UP000236544">
    <property type="component" value="Unassembled WGS sequence"/>
</dbReference>
<reference evidence="2" key="1">
    <citation type="submission" date="2015-10" db="EMBL/GenBank/DDBJ databases">
        <authorList>
            <person name="Devillers H."/>
        </authorList>
    </citation>
    <scope>NUCLEOTIDE SEQUENCE [LARGE SCALE GENOMIC DNA]</scope>
</reference>
<dbReference type="AlphaFoldDB" id="A0A0P1L060"/>
<dbReference type="CDD" id="cd07822">
    <property type="entry name" value="SRPBCC_4"/>
    <property type="match status" value="1"/>
</dbReference>
<gene>
    <name evidence="1" type="ORF">LAQU0_S32e00100g</name>
</gene>
<evidence type="ECO:0000313" key="2">
    <source>
        <dbReference type="Proteomes" id="UP000236544"/>
    </source>
</evidence>
<accession>A0A0P1L060</accession>
<dbReference type="OrthoDB" id="4036136at2759"/>
<dbReference type="Gene3D" id="3.30.530.20">
    <property type="match status" value="1"/>
</dbReference>
<protein>
    <submittedName>
        <fullName evidence="1">LAQU0S32e00100g1_1</fullName>
    </submittedName>
</protein>
<sequence length="154" mass="17353">MRIDTRVEINAPASLVREKLLAFSEHADWNPFFTSIELVGCDIRDSDSQVKPGDRLKVSMKDVRSGKVSTFTPTVLSCTAKKFEWRGSLIGQWFFSGIHTFEFLEKDDSQKCVLLHHETFSGIAIPLLRPLLKGTQTNFEAMNNALIEVCENGC</sequence>
<dbReference type="PANTHER" id="PTHR36166:SF1">
    <property type="entry name" value="SRPBCC DOMAIN-CONTAINING PROTEIN"/>
    <property type="match status" value="1"/>
</dbReference>
<evidence type="ECO:0000313" key="1">
    <source>
        <dbReference type="EMBL" id="CUS25188.1"/>
    </source>
</evidence>
<dbReference type="EMBL" id="LN890554">
    <property type="protein sequence ID" value="CUS25188.1"/>
    <property type="molecule type" value="Genomic_DNA"/>
</dbReference>